<evidence type="ECO:0000259" key="4">
    <source>
        <dbReference type="PROSITE" id="PS01124"/>
    </source>
</evidence>
<dbReference type="InterPro" id="IPR050204">
    <property type="entry name" value="AraC_XylS_family_regulators"/>
</dbReference>
<comment type="caution">
    <text evidence="5">The sequence shown here is derived from an EMBL/GenBank/DDBJ whole genome shotgun (WGS) entry which is preliminary data.</text>
</comment>
<evidence type="ECO:0000256" key="3">
    <source>
        <dbReference type="ARBA" id="ARBA00023163"/>
    </source>
</evidence>
<reference evidence="5" key="2">
    <citation type="submission" date="2021-04" db="EMBL/GenBank/DDBJ databases">
        <authorList>
            <person name="Gilroy R."/>
        </authorList>
    </citation>
    <scope>NUCLEOTIDE SEQUENCE</scope>
    <source>
        <strain evidence="5">ChiGjej4B4-7305</strain>
    </source>
</reference>
<dbReference type="InterPro" id="IPR009057">
    <property type="entry name" value="Homeodomain-like_sf"/>
</dbReference>
<dbReference type="Pfam" id="PF12833">
    <property type="entry name" value="HTH_18"/>
    <property type="match status" value="1"/>
</dbReference>
<dbReference type="GO" id="GO:0043565">
    <property type="term" value="F:sequence-specific DNA binding"/>
    <property type="evidence" value="ECO:0007669"/>
    <property type="project" value="InterPro"/>
</dbReference>
<dbReference type="SUPFAM" id="SSF46689">
    <property type="entry name" value="Homeodomain-like"/>
    <property type="match status" value="2"/>
</dbReference>
<keyword evidence="3" id="KW-0804">Transcription</keyword>
<dbReference type="Gene3D" id="1.10.10.60">
    <property type="entry name" value="Homeodomain-like"/>
    <property type="match status" value="2"/>
</dbReference>
<accession>A0A9D2J5S3</accession>
<keyword evidence="1" id="KW-0805">Transcription regulation</keyword>
<dbReference type="InterPro" id="IPR018060">
    <property type="entry name" value="HTH_AraC"/>
</dbReference>
<dbReference type="AlphaFoldDB" id="A0A9D2J5S3"/>
<keyword evidence="2" id="KW-0238">DNA-binding</keyword>
<name>A0A9D2J5S3_9MICO</name>
<dbReference type="Proteomes" id="UP000824037">
    <property type="component" value="Unassembled WGS sequence"/>
</dbReference>
<proteinExistence type="predicted"/>
<dbReference type="GO" id="GO:0003700">
    <property type="term" value="F:DNA-binding transcription factor activity"/>
    <property type="evidence" value="ECO:0007669"/>
    <property type="project" value="InterPro"/>
</dbReference>
<dbReference type="PANTHER" id="PTHR46796">
    <property type="entry name" value="HTH-TYPE TRANSCRIPTIONAL ACTIVATOR RHAS-RELATED"/>
    <property type="match status" value="1"/>
</dbReference>
<organism evidence="5 6">
    <name type="scientific">Candidatus Ruania gallistercoris</name>
    <dbReference type="NCBI Taxonomy" id="2838746"/>
    <lineage>
        <taxon>Bacteria</taxon>
        <taxon>Bacillati</taxon>
        <taxon>Actinomycetota</taxon>
        <taxon>Actinomycetes</taxon>
        <taxon>Micrococcales</taxon>
        <taxon>Ruaniaceae</taxon>
        <taxon>Ruania</taxon>
    </lineage>
</organism>
<protein>
    <submittedName>
        <fullName evidence="5">AraC family transcriptional regulator</fullName>
    </submittedName>
</protein>
<evidence type="ECO:0000313" key="5">
    <source>
        <dbReference type="EMBL" id="HIZ36699.1"/>
    </source>
</evidence>
<evidence type="ECO:0000313" key="6">
    <source>
        <dbReference type="Proteomes" id="UP000824037"/>
    </source>
</evidence>
<dbReference type="EMBL" id="DXBY01000224">
    <property type="protein sequence ID" value="HIZ36699.1"/>
    <property type="molecule type" value="Genomic_DNA"/>
</dbReference>
<dbReference type="PROSITE" id="PS01124">
    <property type="entry name" value="HTH_ARAC_FAMILY_2"/>
    <property type="match status" value="1"/>
</dbReference>
<dbReference type="SMART" id="SM00342">
    <property type="entry name" value="HTH_ARAC"/>
    <property type="match status" value="1"/>
</dbReference>
<evidence type="ECO:0000256" key="1">
    <source>
        <dbReference type="ARBA" id="ARBA00023015"/>
    </source>
</evidence>
<dbReference type="PANTHER" id="PTHR46796:SF13">
    <property type="entry name" value="HTH-TYPE TRANSCRIPTIONAL ACTIVATOR RHAS"/>
    <property type="match status" value="1"/>
</dbReference>
<evidence type="ECO:0000256" key="2">
    <source>
        <dbReference type="ARBA" id="ARBA00023125"/>
    </source>
</evidence>
<feature type="domain" description="HTH araC/xylS-type" evidence="4">
    <location>
        <begin position="210"/>
        <end position="308"/>
    </location>
</feature>
<reference evidence="5" key="1">
    <citation type="journal article" date="2021" name="PeerJ">
        <title>Extensive microbial diversity within the chicken gut microbiome revealed by metagenomics and culture.</title>
        <authorList>
            <person name="Gilroy R."/>
            <person name="Ravi A."/>
            <person name="Getino M."/>
            <person name="Pursley I."/>
            <person name="Horton D.L."/>
            <person name="Alikhan N.F."/>
            <person name="Baker D."/>
            <person name="Gharbi K."/>
            <person name="Hall N."/>
            <person name="Watson M."/>
            <person name="Adriaenssens E.M."/>
            <person name="Foster-Nyarko E."/>
            <person name="Jarju S."/>
            <person name="Secka A."/>
            <person name="Antonio M."/>
            <person name="Oren A."/>
            <person name="Chaudhuri R.R."/>
            <person name="La Ragione R."/>
            <person name="Hildebrand F."/>
            <person name="Pallen M.J."/>
        </authorList>
    </citation>
    <scope>NUCLEOTIDE SEQUENCE</scope>
    <source>
        <strain evidence="5">ChiGjej4B4-7305</strain>
    </source>
</reference>
<sequence length="315" mass="35640">MPSKTRAPTRQQPASRHDFHPILARSRTIHTPTAPVAYDCVRLIFVRNGSAILLSEFGEKPVTVGDVVALGANTLCGSEPEGSITVTTLYLDRDYVIDQVFWQHAAFLADRLHAQDFAEELYSEPAQVLHLGEDRAGMLMPWLDELVALSLDGPTPERFYRMQALLFAVVDVITPYVKTTAVRRSVTQRRAVHPSPPRHREFAPLRVEARQAIELLRREPAERWTLQSIADAVHLSPSQLGRVFVHAYGKTPMTYLVTVRAEQLARLLRETDLPIEEAMRRVGWYSRGHAARMFRQAVGVTPTRYRELSRQKTAA</sequence>
<gene>
    <name evidence="5" type="ORF">H9815_13050</name>
</gene>